<keyword evidence="2" id="KW-0812">Transmembrane</keyword>
<evidence type="ECO:0000256" key="2">
    <source>
        <dbReference type="SAM" id="Phobius"/>
    </source>
</evidence>
<dbReference type="PANTHER" id="PTHR35038:SF8">
    <property type="entry name" value="C-TYPE POLYHEME CYTOCHROME OMCC"/>
    <property type="match status" value="1"/>
</dbReference>
<evidence type="ECO:0000313" key="4">
    <source>
        <dbReference type="EMBL" id="KPQ45399.1"/>
    </source>
</evidence>
<dbReference type="GO" id="GO:0016491">
    <property type="term" value="F:oxidoreductase activity"/>
    <property type="evidence" value="ECO:0007669"/>
    <property type="project" value="TreeGrafter"/>
</dbReference>
<gene>
    <name evidence="4" type="ORF">MPEBLZ_00015</name>
</gene>
<keyword evidence="2" id="KW-0472">Membrane</keyword>
<evidence type="ECO:0000256" key="1">
    <source>
        <dbReference type="ARBA" id="ARBA00022729"/>
    </source>
</evidence>
<keyword evidence="2" id="KW-1133">Transmembrane helix</keyword>
<reference evidence="4 5" key="1">
    <citation type="submission" date="2015-09" db="EMBL/GenBank/DDBJ databases">
        <title>A metagenomics-based metabolic model of nitrate-dependent anaerobic oxidation of methane by Methanoperedens-like archaea.</title>
        <authorList>
            <person name="Arshad A."/>
            <person name="Speth D.R."/>
            <person name="De Graaf R.M."/>
            <person name="Op Den Camp H.J."/>
            <person name="Jetten M.S."/>
            <person name="Welte C.U."/>
        </authorList>
    </citation>
    <scope>NUCLEOTIDE SEQUENCE [LARGE SCALE GENOMIC DNA]</scope>
</reference>
<organism evidence="4 5">
    <name type="scientific">Candidatus Methanoperedens nitratireducens</name>
    <dbReference type="NCBI Taxonomy" id="1392998"/>
    <lineage>
        <taxon>Archaea</taxon>
        <taxon>Methanobacteriati</taxon>
        <taxon>Methanobacteriota</taxon>
        <taxon>Stenosarchaea group</taxon>
        <taxon>Methanomicrobia</taxon>
        <taxon>Methanosarcinales</taxon>
        <taxon>ANME-2 cluster</taxon>
        <taxon>Candidatus Methanoperedentaceae</taxon>
        <taxon>Candidatus Methanoperedens</taxon>
    </lineage>
</organism>
<dbReference type="PANTHER" id="PTHR35038">
    <property type="entry name" value="DISSIMILATORY SULFITE REDUCTASE SIRA"/>
    <property type="match status" value="1"/>
</dbReference>
<dbReference type="Gene3D" id="1.10.287.3080">
    <property type="match status" value="1"/>
</dbReference>
<feature type="domain" description="Cytochrome c7-like" evidence="3">
    <location>
        <begin position="161"/>
        <end position="238"/>
    </location>
</feature>
<dbReference type="Proteomes" id="UP000050360">
    <property type="component" value="Unassembled WGS sequence"/>
</dbReference>
<dbReference type="AlphaFoldDB" id="A0A0P8AAE0"/>
<comment type="caution">
    <text evidence="4">The sequence shown here is derived from an EMBL/GenBank/DDBJ whole genome shotgun (WGS) entry which is preliminary data.</text>
</comment>
<dbReference type="InterPro" id="IPR036280">
    <property type="entry name" value="Multihaem_cyt_sf"/>
</dbReference>
<evidence type="ECO:0000313" key="5">
    <source>
        <dbReference type="Proteomes" id="UP000050360"/>
    </source>
</evidence>
<dbReference type="Gene3D" id="3.90.10.10">
    <property type="entry name" value="Cytochrome C3"/>
    <property type="match status" value="1"/>
</dbReference>
<dbReference type="Pfam" id="PF14522">
    <property type="entry name" value="Cytochrome_C7"/>
    <property type="match status" value="1"/>
</dbReference>
<proteinExistence type="predicted"/>
<sequence length="253" mass="28095">MNKNKSLYNVVILAVIVTALIQTISFISNDIPIFQQGQDKCINCHENVKNQLSASSQHSSFSCTNCHPKSPLNHTNKAPECEYCHDVTQLGDTDEAHFDFIPLSSEGCIACHTNYNVIINYSRPEFISYTITNDSGNWIISNLATTGVLNLSYNAMKSGGNHNVKNVSCKDCHKDIFDAVSVKGHAVVEGKDGKESLYHNTNNTISREAWCLTCHNPRDNKFSAQHSARKTTCEECHEAYNLPAIRVISILIS</sequence>
<dbReference type="InterPro" id="IPR029467">
    <property type="entry name" value="Cyt_c7-like"/>
</dbReference>
<protein>
    <recommendedName>
        <fullName evidence="3">Cytochrome c7-like domain-containing protein</fullName>
    </recommendedName>
</protein>
<evidence type="ECO:0000259" key="3">
    <source>
        <dbReference type="Pfam" id="PF14522"/>
    </source>
</evidence>
<dbReference type="SUPFAM" id="SSF48695">
    <property type="entry name" value="Multiheme cytochromes"/>
    <property type="match status" value="1"/>
</dbReference>
<name>A0A0P8AAE0_9EURY</name>
<feature type="non-terminal residue" evidence="4">
    <location>
        <position position="253"/>
    </location>
</feature>
<accession>A0A0P8AAE0</accession>
<dbReference type="EMBL" id="LKCM01000005">
    <property type="protein sequence ID" value="KPQ45399.1"/>
    <property type="molecule type" value="Genomic_DNA"/>
</dbReference>
<dbReference type="InterPro" id="IPR051829">
    <property type="entry name" value="Multiheme_Cytochr_ET"/>
</dbReference>
<keyword evidence="1" id="KW-0732">Signal</keyword>
<feature type="transmembrane region" description="Helical" evidence="2">
    <location>
        <begin position="7"/>
        <end position="27"/>
    </location>
</feature>